<dbReference type="Proteomes" id="UP000692954">
    <property type="component" value="Unassembled WGS sequence"/>
</dbReference>
<proteinExistence type="predicted"/>
<gene>
    <name evidence="2" type="ORF">PSON_ATCC_30995.1.T0420343</name>
</gene>
<evidence type="ECO:0000256" key="1">
    <source>
        <dbReference type="SAM" id="Coils"/>
    </source>
</evidence>
<reference evidence="2" key="1">
    <citation type="submission" date="2021-01" db="EMBL/GenBank/DDBJ databases">
        <authorList>
            <consortium name="Genoscope - CEA"/>
            <person name="William W."/>
        </authorList>
    </citation>
    <scope>NUCLEOTIDE SEQUENCE</scope>
</reference>
<keyword evidence="3" id="KW-1185">Reference proteome</keyword>
<dbReference type="AlphaFoldDB" id="A0A8S1MLT5"/>
<name>A0A8S1MLT5_9CILI</name>
<evidence type="ECO:0000313" key="2">
    <source>
        <dbReference type="EMBL" id="CAD8081997.1"/>
    </source>
</evidence>
<keyword evidence="1" id="KW-0175">Coiled coil</keyword>
<dbReference type="EMBL" id="CAJJDN010000042">
    <property type="protein sequence ID" value="CAD8081997.1"/>
    <property type="molecule type" value="Genomic_DNA"/>
</dbReference>
<accession>A0A8S1MLT5</accession>
<protein>
    <submittedName>
        <fullName evidence="2">Uncharacterized protein</fullName>
    </submittedName>
</protein>
<organism evidence="2 3">
    <name type="scientific">Paramecium sonneborni</name>
    <dbReference type="NCBI Taxonomy" id="65129"/>
    <lineage>
        <taxon>Eukaryota</taxon>
        <taxon>Sar</taxon>
        <taxon>Alveolata</taxon>
        <taxon>Ciliophora</taxon>
        <taxon>Intramacronucleata</taxon>
        <taxon>Oligohymenophorea</taxon>
        <taxon>Peniculida</taxon>
        <taxon>Parameciidae</taxon>
        <taxon>Paramecium</taxon>
    </lineage>
</organism>
<evidence type="ECO:0000313" key="3">
    <source>
        <dbReference type="Proteomes" id="UP000692954"/>
    </source>
</evidence>
<comment type="caution">
    <text evidence="2">The sequence shown here is derived from an EMBL/GenBank/DDBJ whole genome shotgun (WGS) entry which is preliminary data.</text>
</comment>
<sequence length="758" mass="90899">MFEDDKDRKLKQANDNVKYLESQLTPLVESNSKLKDSIHALQYYMEQRRLDFAHLLNYSKERPLKINLSDMVDVYEWLKKDIENYLEQIQELETENKMFKLFIQQQDEETRNQVGKFNDIILQHEQTISQQQEKINQEYLKNQDYQLQFKLEFEKKLETQENKYKDIIQLIEFEKEEISQKYNQLDDEYQQKLKKQKQELINQFDKQERQNQTEFIKQLKELNDQIQKLDIKNRQLLTEMQNVKQDNGILAQQCSQQQKNINKLNRQAENLLQTLKSAREEISALNFEKISLQNQIEQLKLQMDKQNKKEIELQSYIKNQRDQQLEIQNKLENQICESVNKIKDIISEIGKKDLFIKELSEANVKMEQLYQEKINKQRIKYEQMLYPDQSINTDLLLYKETMVQFDDTSIKEVIEDYEMIISHYAIQLENQTIKLKTLENSFQEKQAAIKLQFDQKAIKLAKDYEQKFVNESKKQKQKIEEINQQNQKELDSLKIKLDTEVEKLNLENQNKNQHYINEIQNLNNQINEDAKIIDQLNQLIIQLQDTTYQLKQSHEQQLEVLRNNHAIGKQQLTLAFEERFDKVNSELKTLQLEKESFDIVRIQDQKALNEGKKKIEQQQSIIMQIKEESKQQQQIISEQAYMMEQYQLQIQRLNEGIKQLQNEMENSKQVYNIFKNQSMIVHRQFDDSNLKSDIKKASNTSFKFSRTKQFTRQSNRPGLHNKSTNFVIQNGELQQLPKVRSTSTNQIRITPRQHSSYA</sequence>
<feature type="coiled-coil region" evidence="1">
    <location>
        <begin position="608"/>
        <end position="677"/>
    </location>
</feature>
<feature type="coiled-coil region" evidence="1">
    <location>
        <begin position="428"/>
        <end position="539"/>
    </location>
</feature>
<dbReference type="OrthoDB" id="303281at2759"/>
<feature type="coiled-coil region" evidence="1">
    <location>
        <begin position="150"/>
        <end position="309"/>
    </location>
</feature>